<feature type="domain" description="Tyr recombinase" evidence="5">
    <location>
        <begin position="164"/>
        <end position="346"/>
    </location>
</feature>
<evidence type="ECO:0000259" key="5">
    <source>
        <dbReference type="PROSITE" id="PS51898"/>
    </source>
</evidence>
<dbReference type="InterPro" id="IPR050808">
    <property type="entry name" value="Phage_Integrase"/>
</dbReference>
<keyword evidence="4" id="KW-0233">DNA recombination</keyword>
<evidence type="ECO:0000256" key="1">
    <source>
        <dbReference type="ARBA" id="ARBA00008857"/>
    </source>
</evidence>
<gene>
    <name evidence="6" type="ORF">VVAX_01209</name>
</gene>
<reference evidence="6" key="1">
    <citation type="submission" date="2019-12" db="EMBL/GenBank/DDBJ databases">
        <authorList>
            <person name="Cremers G."/>
        </authorList>
    </citation>
    <scope>NUCLEOTIDE SEQUENCE</scope>
    <source>
        <strain evidence="6">Vvax</strain>
    </source>
</reference>
<dbReference type="InterPro" id="IPR002104">
    <property type="entry name" value="Integrase_catalytic"/>
</dbReference>
<dbReference type="AlphaFoldDB" id="A0A679J585"/>
<keyword evidence="2" id="KW-0229">DNA integration</keyword>
<protein>
    <recommendedName>
        <fullName evidence="5">Tyr recombinase domain-containing protein</fullName>
    </recommendedName>
</protein>
<evidence type="ECO:0000256" key="3">
    <source>
        <dbReference type="ARBA" id="ARBA00023125"/>
    </source>
</evidence>
<dbReference type="InterPro" id="IPR013762">
    <property type="entry name" value="Integrase-like_cat_sf"/>
</dbReference>
<evidence type="ECO:0000256" key="4">
    <source>
        <dbReference type="ARBA" id="ARBA00023172"/>
    </source>
</evidence>
<proteinExistence type="inferred from homology"/>
<name>A0A679J585_VARPD</name>
<dbReference type="Gene3D" id="1.10.443.10">
    <property type="entry name" value="Intergrase catalytic core"/>
    <property type="match status" value="1"/>
</dbReference>
<organism evidence="6">
    <name type="scientific">Variovorax paradoxus</name>
    <dbReference type="NCBI Taxonomy" id="34073"/>
    <lineage>
        <taxon>Bacteria</taxon>
        <taxon>Pseudomonadati</taxon>
        <taxon>Pseudomonadota</taxon>
        <taxon>Betaproteobacteria</taxon>
        <taxon>Burkholderiales</taxon>
        <taxon>Comamonadaceae</taxon>
        <taxon>Variovorax</taxon>
    </lineage>
</organism>
<evidence type="ECO:0000313" key="6">
    <source>
        <dbReference type="EMBL" id="CAA2101357.1"/>
    </source>
</evidence>
<comment type="similarity">
    <text evidence="1">Belongs to the 'phage' integrase family.</text>
</comment>
<dbReference type="PANTHER" id="PTHR30629">
    <property type="entry name" value="PROPHAGE INTEGRASE"/>
    <property type="match status" value="1"/>
</dbReference>
<dbReference type="PANTHER" id="PTHR30629:SF2">
    <property type="entry name" value="PROPHAGE INTEGRASE INTS-RELATED"/>
    <property type="match status" value="1"/>
</dbReference>
<dbReference type="GO" id="GO:0003677">
    <property type="term" value="F:DNA binding"/>
    <property type="evidence" value="ECO:0007669"/>
    <property type="project" value="UniProtKB-KW"/>
</dbReference>
<dbReference type="SUPFAM" id="SSF56349">
    <property type="entry name" value="DNA breaking-rejoining enzymes"/>
    <property type="match status" value="1"/>
</dbReference>
<evidence type="ECO:0000256" key="2">
    <source>
        <dbReference type="ARBA" id="ARBA00022908"/>
    </source>
</evidence>
<sequence>MGRKRERASGFGLLPRMEARPHASSDKVTYRYHPIGAKPINLGQDKRAAIQKVLDLNGASNDAGTIEELWRTYQTMPQWKRLGERTKEDYAKYSVPLLAVMGKVSARLVRPADIARYLRVERADAPVRANREVALLSNLMTVAVERGDIDVNPCKQVKRNLERLRTEAPEPESFAAFIAWLTAQGSQRQVIALMAEFAAMAGSRRIEFLHLTLPQIDSIAGEIRTTRAKQHGGSTRVESISITPKMEDLVRRLRALPRPDTCLHVFTTRDGNPYTDTGFASTWQRSMAKALEEKVITRRFTFRDLRAYYTTQHKAQYGELPELHADVKTTARVYDRSRVSERKGLS</sequence>
<dbReference type="PROSITE" id="PS51898">
    <property type="entry name" value="TYR_RECOMBINASE"/>
    <property type="match status" value="1"/>
</dbReference>
<dbReference type="GO" id="GO:0006310">
    <property type="term" value="P:DNA recombination"/>
    <property type="evidence" value="ECO:0007669"/>
    <property type="project" value="UniProtKB-KW"/>
</dbReference>
<accession>A0A679J585</accession>
<keyword evidence="3" id="KW-0238">DNA-binding</keyword>
<dbReference type="InterPro" id="IPR010998">
    <property type="entry name" value="Integrase_recombinase_N"/>
</dbReference>
<dbReference type="InterPro" id="IPR011010">
    <property type="entry name" value="DNA_brk_join_enz"/>
</dbReference>
<dbReference type="GO" id="GO:0015074">
    <property type="term" value="P:DNA integration"/>
    <property type="evidence" value="ECO:0007669"/>
    <property type="project" value="UniProtKB-KW"/>
</dbReference>
<dbReference type="EMBL" id="LR743507">
    <property type="protein sequence ID" value="CAA2101357.1"/>
    <property type="molecule type" value="Genomic_DNA"/>
</dbReference>
<dbReference type="Gene3D" id="1.10.150.130">
    <property type="match status" value="1"/>
</dbReference>